<evidence type="ECO:0000313" key="4">
    <source>
        <dbReference type="Proteomes" id="UP001153737"/>
    </source>
</evidence>
<keyword evidence="4" id="KW-1185">Reference proteome</keyword>
<keyword evidence="2" id="KW-0732">Signal</keyword>
<name>A0A9N9SFU3_PHACE</name>
<proteinExistence type="predicted"/>
<evidence type="ECO:0000256" key="2">
    <source>
        <dbReference type="SAM" id="SignalP"/>
    </source>
</evidence>
<sequence>MNKIHTAILALVLSIFLIQAADFPFESTEGKFIKFYPVRASLKSTVGPPSVSISGDHQKNEPGSDIETQKITDRQFISTDLQPPPLTGPQFLDDDTSSLQNQGFPNSFSFSRPDFTKQVQQNLNSASNSLIPLNDAIYSTLPVYPPIQLPPSDQQGNTDESQNADTIGSFSDYSLLSHTGQNSDDHQKTKSSYETDESLTRLHKYLKQINYDSRNVNPEIRNPDKPDAINEYSNEGKSLYEELLEKDFVKPLLKLYEKEIHSEPDYIIQNDTHPIRISKEDYVDNFRILSKEELDMLMHENKNFLLINTDKDESQIIEQKDTESKTKESKTVVPKNVEGKNDEMKDVTKKKDAQQRNKLTKLKMLKIANTIFNDKPVRRDDNTLAENSDAEHIGEILPVDFTRNTNHQEALLQLGSRKQKYLRFDNVPFLSERSEIARYPVIFPGQGYHPEFQPSAPSPALLDPTEYQYQADNVNRLKNYEDDIAGEQLYTRSPRLSASSDVFRASGRFRSVREPFSEGFQPYFDPSARFQTTWSSRRPRVIFPSDQVAFKDPVQNQEQEPEWLAGDNVLQDLQEQDVRDRGYQEVCAPGATCEFFLSCWLSGGLLDQSCDGLLRGCCFRGRVAKAGQSGLHAIGTLEAPSETGKSHTGLLDSDRK</sequence>
<feature type="compositionally biased region" description="Basic and acidic residues" evidence="1">
    <location>
        <begin position="183"/>
        <end position="193"/>
    </location>
</feature>
<evidence type="ECO:0000313" key="3">
    <source>
        <dbReference type="EMBL" id="CAG9820826.1"/>
    </source>
</evidence>
<dbReference type="OrthoDB" id="9425590at2759"/>
<protein>
    <submittedName>
        <fullName evidence="3">Uncharacterized protein</fullName>
    </submittedName>
</protein>
<feature type="region of interest" description="Disordered" evidence="1">
    <location>
        <begin position="637"/>
        <end position="656"/>
    </location>
</feature>
<gene>
    <name evidence="3" type="ORF">PHAECO_LOCUS8665</name>
</gene>
<organism evidence="3 4">
    <name type="scientific">Phaedon cochleariae</name>
    <name type="common">Mustard beetle</name>
    <dbReference type="NCBI Taxonomy" id="80249"/>
    <lineage>
        <taxon>Eukaryota</taxon>
        <taxon>Metazoa</taxon>
        <taxon>Ecdysozoa</taxon>
        <taxon>Arthropoda</taxon>
        <taxon>Hexapoda</taxon>
        <taxon>Insecta</taxon>
        <taxon>Pterygota</taxon>
        <taxon>Neoptera</taxon>
        <taxon>Endopterygota</taxon>
        <taxon>Coleoptera</taxon>
        <taxon>Polyphaga</taxon>
        <taxon>Cucujiformia</taxon>
        <taxon>Chrysomeloidea</taxon>
        <taxon>Chrysomelidae</taxon>
        <taxon>Chrysomelinae</taxon>
        <taxon>Chrysomelini</taxon>
        <taxon>Phaedon</taxon>
    </lineage>
</organism>
<dbReference type="AlphaFoldDB" id="A0A9N9SFU3"/>
<dbReference type="EMBL" id="OU896710">
    <property type="protein sequence ID" value="CAG9820826.1"/>
    <property type="molecule type" value="Genomic_DNA"/>
</dbReference>
<dbReference type="Proteomes" id="UP001153737">
    <property type="component" value="Chromosome 4"/>
</dbReference>
<reference evidence="3" key="2">
    <citation type="submission" date="2022-10" db="EMBL/GenBank/DDBJ databases">
        <authorList>
            <consortium name="ENA_rothamsted_submissions"/>
            <consortium name="culmorum"/>
            <person name="King R."/>
        </authorList>
    </citation>
    <scope>NUCLEOTIDE SEQUENCE</scope>
</reference>
<feature type="compositionally biased region" description="Polar residues" evidence="1">
    <location>
        <begin position="151"/>
        <end position="182"/>
    </location>
</feature>
<reference evidence="3" key="1">
    <citation type="submission" date="2022-01" db="EMBL/GenBank/DDBJ databases">
        <authorList>
            <person name="King R."/>
        </authorList>
    </citation>
    <scope>NUCLEOTIDE SEQUENCE</scope>
</reference>
<feature type="chain" id="PRO_5040334978" evidence="2">
    <location>
        <begin position="21"/>
        <end position="656"/>
    </location>
</feature>
<feature type="region of interest" description="Disordered" evidence="1">
    <location>
        <begin position="144"/>
        <end position="196"/>
    </location>
</feature>
<feature type="region of interest" description="Disordered" evidence="1">
    <location>
        <begin position="46"/>
        <end position="105"/>
    </location>
</feature>
<accession>A0A9N9SFU3</accession>
<feature type="signal peptide" evidence="2">
    <location>
        <begin position="1"/>
        <end position="20"/>
    </location>
</feature>
<evidence type="ECO:0000256" key="1">
    <source>
        <dbReference type="SAM" id="MobiDB-lite"/>
    </source>
</evidence>
<feature type="compositionally biased region" description="Basic and acidic residues" evidence="1">
    <location>
        <begin position="56"/>
        <end position="73"/>
    </location>
</feature>